<dbReference type="Gene3D" id="2.120.10.30">
    <property type="entry name" value="TolB, C-terminal domain"/>
    <property type="match status" value="1"/>
</dbReference>
<reference evidence="7 8" key="1">
    <citation type="submission" date="2019-11" db="EMBL/GenBank/DDBJ databases">
        <authorList>
            <person name="Holert J."/>
        </authorList>
    </citation>
    <scope>NUCLEOTIDE SEQUENCE [LARGE SCALE GENOMIC DNA]</scope>
    <source>
        <strain evidence="6">BC3_2A</strain>
        <strain evidence="5">SB11_1A</strain>
    </source>
</reference>
<evidence type="ECO:0000313" key="6">
    <source>
        <dbReference type="EMBL" id="CAA0084469.1"/>
    </source>
</evidence>
<dbReference type="PANTHER" id="PTHR10426">
    <property type="entry name" value="STRICTOSIDINE SYNTHASE-RELATED"/>
    <property type="match status" value="1"/>
</dbReference>
<keyword evidence="2" id="KW-0597">Phosphoprotein</keyword>
<dbReference type="Proteomes" id="UP000439591">
    <property type="component" value="Unassembled WGS sequence"/>
</dbReference>
<dbReference type="EMBL" id="CACSIM010000001">
    <property type="protein sequence ID" value="CAA0084469.1"/>
    <property type="molecule type" value="Genomic_DNA"/>
</dbReference>
<comment type="similarity">
    <text evidence="1">Belongs to the strictosidine synthase family.</text>
</comment>
<feature type="domain" description="Strictosidine synthase conserved region" evidence="4">
    <location>
        <begin position="155"/>
        <end position="241"/>
    </location>
</feature>
<evidence type="ECO:0000313" key="5">
    <source>
        <dbReference type="EMBL" id="CAA0082249.1"/>
    </source>
</evidence>
<gene>
    <name evidence="5" type="ORF">IHBHHGIJ_00398</name>
    <name evidence="6" type="ORF">KFEGEMFD_00752</name>
</gene>
<sequence length="363" mass="38811">MGYFIRGFAIACLLVIIVGLALYARSPIDAVAFEAPIENGLTGEFASNERLAEVATYLRAYGTGPEDIVQGPNGEFYTGYQDGRIVRFNVSEGRVLSGSLEEFINTGGRPLGMAFDHAGNLVVADAFEGLLSVSPAGEVTKLVAYSDDPTLRFIDDVDIAGDGTIWFSDASGRFGLHDYIYDLVEASATGRLLSYTPSTGKTKVHLTGLYFANGVALGPDDKWVLVNETGASRITRLWLTGAVAGSHDVFIENLPGMPDNISFNGVDTFWVAMPALRSKEIDALAQFPFVRKLVGGLPASLLVPSSKLGFVMGLGIDGEVKFNLQSASGVYHTVTSVNEYDGYVWLGSLAMPSIAAFPKALVH</sequence>
<dbReference type="PANTHER" id="PTHR10426:SF88">
    <property type="entry name" value="ADIPOCYTE PLASMA MEMBRANE-ASSOCIATED PROTEIN HEMOMUCIN-RELATED"/>
    <property type="match status" value="1"/>
</dbReference>
<proteinExistence type="inferred from homology"/>
<evidence type="ECO:0000313" key="8">
    <source>
        <dbReference type="Proteomes" id="UP000439591"/>
    </source>
</evidence>
<protein>
    <recommendedName>
        <fullName evidence="4">Strictosidine synthase conserved region domain-containing protein</fullName>
    </recommendedName>
</protein>
<organism evidence="6 8">
    <name type="scientific">Zhongshania aliphaticivorans</name>
    <dbReference type="NCBI Taxonomy" id="1470434"/>
    <lineage>
        <taxon>Bacteria</taxon>
        <taxon>Pseudomonadati</taxon>
        <taxon>Pseudomonadota</taxon>
        <taxon>Gammaproteobacteria</taxon>
        <taxon>Cellvibrionales</taxon>
        <taxon>Spongiibacteraceae</taxon>
        <taxon>Zhongshania</taxon>
    </lineage>
</organism>
<dbReference type="GO" id="GO:0012505">
    <property type="term" value="C:endomembrane system"/>
    <property type="evidence" value="ECO:0007669"/>
    <property type="project" value="TreeGrafter"/>
</dbReference>
<dbReference type="Proteomes" id="UP000435877">
    <property type="component" value="Unassembled WGS sequence"/>
</dbReference>
<evidence type="ECO:0000259" key="4">
    <source>
        <dbReference type="Pfam" id="PF03088"/>
    </source>
</evidence>
<evidence type="ECO:0000256" key="3">
    <source>
        <dbReference type="ARBA" id="ARBA00023180"/>
    </source>
</evidence>
<dbReference type="AlphaFoldDB" id="A0A5S9N403"/>
<dbReference type="EMBL" id="CACSIK010000001">
    <property type="protein sequence ID" value="CAA0082249.1"/>
    <property type="molecule type" value="Genomic_DNA"/>
</dbReference>
<accession>A0A5S9N403</accession>
<keyword evidence="3" id="KW-0325">Glycoprotein</keyword>
<dbReference type="OrthoDB" id="9775406at2"/>
<dbReference type="Pfam" id="PF20067">
    <property type="entry name" value="SSL_N"/>
    <property type="match status" value="1"/>
</dbReference>
<evidence type="ECO:0000256" key="2">
    <source>
        <dbReference type="ARBA" id="ARBA00022553"/>
    </source>
</evidence>
<evidence type="ECO:0000313" key="7">
    <source>
        <dbReference type="Proteomes" id="UP000435877"/>
    </source>
</evidence>
<keyword evidence="7" id="KW-1185">Reference proteome</keyword>
<dbReference type="GO" id="GO:0016787">
    <property type="term" value="F:hydrolase activity"/>
    <property type="evidence" value="ECO:0007669"/>
    <property type="project" value="TreeGrafter"/>
</dbReference>
<name>A0A5S9N403_9GAMM</name>
<dbReference type="InterPro" id="IPR018119">
    <property type="entry name" value="Strictosidine_synth_cons-reg"/>
</dbReference>
<evidence type="ECO:0000256" key="1">
    <source>
        <dbReference type="ARBA" id="ARBA00009191"/>
    </source>
</evidence>
<dbReference type="Pfam" id="PF03088">
    <property type="entry name" value="Str_synth"/>
    <property type="match status" value="1"/>
</dbReference>
<dbReference type="RefSeq" id="WP_159267097.1">
    <property type="nucleotide sequence ID" value="NZ_CACSIK010000001.1"/>
</dbReference>
<dbReference type="SUPFAM" id="SSF63829">
    <property type="entry name" value="Calcium-dependent phosphotriesterase"/>
    <property type="match status" value="1"/>
</dbReference>
<dbReference type="InterPro" id="IPR011042">
    <property type="entry name" value="6-blade_b-propeller_TolB-like"/>
</dbReference>